<evidence type="ECO:0000313" key="2">
    <source>
        <dbReference type="EMBL" id="SHK47491.1"/>
    </source>
</evidence>
<feature type="transmembrane region" description="Helical" evidence="1">
    <location>
        <begin position="12"/>
        <end position="32"/>
    </location>
</feature>
<protein>
    <submittedName>
        <fullName evidence="2">Uncharacterized protein</fullName>
    </submittedName>
</protein>
<keyword evidence="1" id="KW-0812">Transmembrane</keyword>
<dbReference type="EMBL" id="FRAR01000014">
    <property type="protein sequence ID" value="SHK47491.1"/>
    <property type="molecule type" value="Genomic_DNA"/>
</dbReference>
<evidence type="ECO:0000313" key="3">
    <source>
        <dbReference type="Proteomes" id="UP000183997"/>
    </source>
</evidence>
<dbReference type="Proteomes" id="UP000183997">
    <property type="component" value="Unassembled WGS sequence"/>
</dbReference>
<evidence type="ECO:0000256" key="1">
    <source>
        <dbReference type="SAM" id="Phobius"/>
    </source>
</evidence>
<reference evidence="3" key="1">
    <citation type="submission" date="2016-11" db="EMBL/GenBank/DDBJ databases">
        <authorList>
            <person name="Varghese N."/>
            <person name="Submissions S."/>
        </authorList>
    </citation>
    <scope>NUCLEOTIDE SEQUENCE [LARGE SCALE GENOMIC DNA]</scope>
    <source>
        <strain evidence="3">DSM 10349</strain>
    </source>
</reference>
<accession>A0A1M6SRZ6</accession>
<proteinExistence type="predicted"/>
<gene>
    <name evidence="2" type="ORF">SAMN02745123_01992</name>
</gene>
<name>A0A1M6SRZ6_9FIRM</name>
<keyword evidence="1" id="KW-1133">Transmembrane helix</keyword>
<dbReference type="AlphaFoldDB" id="A0A1M6SRZ6"/>
<keyword evidence="1" id="KW-0472">Membrane</keyword>
<sequence length="48" mass="5610">MFHHDHHRHHGAGFLLLTLASIAMTIPFLSYMKKMVNSLEKIAEKRYS</sequence>
<organism evidence="2 3">
    <name type="scientific">Desulforamulus aeronauticus DSM 10349</name>
    <dbReference type="NCBI Taxonomy" id="1121421"/>
    <lineage>
        <taxon>Bacteria</taxon>
        <taxon>Bacillati</taxon>
        <taxon>Bacillota</taxon>
        <taxon>Clostridia</taxon>
        <taxon>Eubacteriales</taxon>
        <taxon>Peptococcaceae</taxon>
        <taxon>Desulforamulus</taxon>
    </lineage>
</organism>
<keyword evidence="3" id="KW-1185">Reference proteome</keyword>